<dbReference type="EMBL" id="AAACIV010000025">
    <property type="protein sequence ID" value="EAA7255231.1"/>
    <property type="molecule type" value="Genomic_DNA"/>
</dbReference>
<accession>A0A3V2NZX7</accession>
<evidence type="ECO:0000256" key="1">
    <source>
        <dbReference type="ARBA" id="ARBA00022603"/>
    </source>
</evidence>
<proteinExistence type="predicted"/>
<gene>
    <name evidence="4" type="ORF">DSF98_21540</name>
</gene>
<dbReference type="Proteomes" id="UP000839682">
    <property type="component" value="Unassembled WGS sequence"/>
</dbReference>
<protein>
    <recommendedName>
        <fullName evidence="3">DNA methylase N-4/N-6 domain-containing protein</fullName>
    </recommendedName>
</protein>
<evidence type="ECO:0000256" key="2">
    <source>
        <dbReference type="ARBA" id="ARBA00022679"/>
    </source>
</evidence>
<dbReference type="AlphaFoldDB" id="A0A3V2NZX7"/>
<name>A0A3V2NZX7_SALET</name>
<evidence type="ECO:0000313" key="4">
    <source>
        <dbReference type="EMBL" id="EAA7255231.1"/>
    </source>
</evidence>
<evidence type="ECO:0000259" key="3">
    <source>
        <dbReference type="Pfam" id="PF01555"/>
    </source>
</evidence>
<dbReference type="Pfam" id="PF01555">
    <property type="entry name" value="N6_N4_Mtase"/>
    <property type="match status" value="1"/>
</dbReference>
<sequence>MGSGTTGVAALKTGRKFIGIETSSHYFEVAARRFRETITTTISTT</sequence>
<comment type="caution">
    <text evidence="4">The sequence shown here is derived from an EMBL/GenBank/DDBJ whole genome shotgun (WGS) entry which is preliminary data.</text>
</comment>
<keyword evidence="1" id="KW-0489">Methyltransferase</keyword>
<dbReference type="GO" id="GO:0003677">
    <property type="term" value="F:DNA binding"/>
    <property type="evidence" value="ECO:0007669"/>
    <property type="project" value="InterPro"/>
</dbReference>
<organism evidence="4">
    <name type="scientific">Salmonella enterica I</name>
    <dbReference type="NCBI Taxonomy" id="59201"/>
    <lineage>
        <taxon>Bacteria</taxon>
        <taxon>Pseudomonadati</taxon>
        <taxon>Pseudomonadota</taxon>
        <taxon>Gammaproteobacteria</taxon>
        <taxon>Enterobacterales</taxon>
        <taxon>Enterobacteriaceae</taxon>
        <taxon>Salmonella</taxon>
    </lineage>
</organism>
<dbReference type="Gene3D" id="3.40.50.150">
    <property type="entry name" value="Vaccinia Virus protein VP39"/>
    <property type="match status" value="1"/>
</dbReference>
<feature type="domain" description="DNA methylase N-4/N-6" evidence="3">
    <location>
        <begin position="1"/>
        <end position="31"/>
    </location>
</feature>
<dbReference type="InterPro" id="IPR029063">
    <property type="entry name" value="SAM-dependent_MTases_sf"/>
</dbReference>
<dbReference type="GO" id="GO:0032259">
    <property type="term" value="P:methylation"/>
    <property type="evidence" value="ECO:0007669"/>
    <property type="project" value="UniProtKB-KW"/>
</dbReference>
<keyword evidence="2" id="KW-0808">Transferase</keyword>
<reference evidence="4" key="1">
    <citation type="submission" date="2018-07" db="EMBL/GenBank/DDBJ databases">
        <authorList>
            <person name="Ashton P.M."/>
            <person name="Dallman T."/>
            <person name="Nair S."/>
            <person name="De Pinna E."/>
            <person name="Peters T."/>
            <person name="Grant K."/>
        </authorList>
    </citation>
    <scope>NUCLEOTIDE SEQUENCE [LARGE SCALE GENOMIC DNA]</scope>
    <source>
        <strain evidence="4">440016</strain>
    </source>
</reference>
<dbReference type="GO" id="GO:0008170">
    <property type="term" value="F:N-methyltransferase activity"/>
    <property type="evidence" value="ECO:0007669"/>
    <property type="project" value="InterPro"/>
</dbReference>
<dbReference type="InterPro" id="IPR002941">
    <property type="entry name" value="DNA_methylase_N4/N6"/>
</dbReference>
<dbReference type="SUPFAM" id="SSF53335">
    <property type="entry name" value="S-adenosyl-L-methionine-dependent methyltransferases"/>
    <property type="match status" value="1"/>
</dbReference>